<evidence type="ECO:0000256" key="2">
    <source>
        <dbReference type="ARBA" id="ARBA00022908"/>
    </source>
</evidence>
<dbReference type="PANTHER" id="PTHR30461:SF26">
    <property type="entry name" value="RESOLVASE HOMOLOG YNEB"/>
    <property type="match status" value="1"/>
</dbReference>
<evidence type="ECO:0000256" key="4">
    <source>
        <dbReference type="ARBA" id="ARBA00023172"/>
    </source>
</evidence>
<dbReference type="GO" id="GO:0000150">
    <property type="term" value="F:DNA strand exchange activity"/>
    <property type="evidence" value="ECO:0007669"/>
    <property type="project" value="InterPro"/>
</dbReference>
<dbReference type="GO" id="GO:0015074">
    <property type="term" value="P:DNA integration"/>
    <property type="evidence" value="ECO:0007669"/>
    <property type="project" value="UniProtKB-KW"/>
</dbReference>
<feature type="active site" description="O-(5'-phospho-DNA)-serine intermediate" evidence="5 6">
    <location>
        <position position="12"/>
    </location>
</feature>
<comment type="similarity">
    <text evidence="1">Belongs to the site-specific recombinase resolvase family.</text>
</comment>
<dbReference type="HOGENOM" id="CLU_010686_5_1_9"/>
<sequence>MAVKKFGYARVSTKDQNLARQIEILKAEGIEERDIFVEKESGRSFERKVYRSLVDTVLREGDLLVVTELKRFGRNYREIYQEWHHITKEIGADIKVTSMPILDTTQSKELVGQLITDVVLAVFAYVADEDWAERHELQRQGIEVAKAEGRHLGRPKVQFPENWDEWYPKWTAGEVTASEAMRQMGIKKDSFYRLAKRYEENSSNLEDGGT</sequence>
<comment type="caution">
    <text evidence="8">The sequence shown here is derived from an EMBL/GenBank/DDBJ whole genome shotgun (WGS) entry which is preliminary data.</text>
</comment>
<dbReference type="GeneID" id="97203637"/>
<protein>
    <recommendedName>
        <fullName evidence="7">Resolvase/invertase-type recombinase catalytic domain-containing protein</fullName>
    </recommendedName>
</protein>
<dbReference type="InterPro" id="IPR006118">
    <property type="entry name" value="Recombinase_CS"/>
</dbReference>
<dbReference type="PROSITE" id="PS00397">
    <property type="entry name" value="RECOMBINASES_1"/>
    <property type="match status" value="1"/>
</dbReference>
<accession>A8S017</accession>
<organism evidence="8 9">
    <name type="scientific">Enterocloster bolteae (strain ATCC BAA-613 / DSM 15670 / CCUG 46953 / JCM 12243 / WAL 16351)</name>
    <name type="common">Clostridium bolteae</name>
    <dbReference type="NCBI Taxonomy" id="411902"/>
    <lineage>
        <taxon>Bacteria</taxon>
        <taxon>Bacillati</taxon>
        <taxon>Bacillota</taxon>
        <taxon>Clostridia</taxon>
        <taxon>Lachnospirales</taxon>
        <taxon>Lachnospiraceae</taxon>
        <taxon>Enterocloster</taxon>
    </lineage>
</organism>
<dbReference type="eggNOG" id="COG1961">
    <property type="taxonomic scope" value="Bacteria"/>
</dbReference>
<dbReference type="GO" id="GO:0003677">
    <property type="term" value="F:DNA binding"/>
    <property type="evidence" value="ECO:0007669"/>
    <property type="project" value="UniProtKB-KW"/>
</dbReference>
<evidence type="ECO:0000256" key="3">
    <source>
        <dbReference type="ARBA" id="ARBA00023125"/>
    </source>
</evidence>
<dbReference type="CDD" id="cd03768">
    <property type="entry name" value="SR_ResInv"/>
    <property type="match status" value="1"/>
</dbReference>
<evidence type="ECO:0000256" key="5">
    <source>
        <dbReference type="PIRSR" id="PIRSR606118-50"/>
    </source>
</evidence>
<dbReference type="PANTHER" id="PTHR30461">
    <property type="entry name" value="DNA-INVERTASE FROM LAMBDOID PROPHAGE"/>
    <property type="match status" value="1"/>
</dbReference>
<dbReference type="SMART" id="SM00857">
    <property type="entry name" value="Resolvase"/>
    <property type="match status" value="1"/>
</dbReference>
<dbReference type="Pfam" id="PF00239">
    <property type="entry name" value="Resolvase"/>
    <property type="match status" value="1"/>
</dbReference>
<name>A8S017_ENTBW</name>
<evidence type="ECO:0000313" key="8">
    <source>
        <dbReference type="EMBL" id="EDP14164.1"/>
    </source>
</evidence>
<dbReference type="InterPro" id="IPR050639">
    <property type="entry name" value="SSR_resolvase"/>
</dbReference>
<keyword evidence="3" id="KW-0238">DNA-binding</keyword>
<gene>
    <name evidence="8" type="ORF">CLOBOL_05556</name>
</gene>
<dbReference type="PaxDb" id="411902-CLOBOL_05556"/>
<dbReference type="EMBL" id="ABCC02000041">
    <property type="protein sequence ID" value="EDP14164.1"/>
    <property type="molecule type" value="Genomic_DNA"/>
</dbReference>
<evidence type="ECO:0000256" key="6">
    <source>
        <dbReference type="PROSITE-ProRule" id="PRU10137"/>
    </source>
</evidence>
<reference evidence="8 9" key="2">
    <citation type="submission" date="2007-09" db="EMBL/GenBank/DDBJ databases">
        <title>Draft genome sequence of Clostridium bolteae (ATCC BAA-613).</title>
        <authorList>
            <person name="Sudarsanam P."/>
            <person name="Ley R."/>
            <person name="Guruge J."/>
            <person name="Turnbaugh P.J."/>
            <person name="Mahowald M."/>
            <person name="Liep D."/>
            <person name="Gordon J."/>
        </authorList>
    </citation>
    <scope>NUCLEOTIDE SEQUENCE [LARGE SCALE GENOMIC DNA]</scope>
    <source>
        <strain evidence="9">ATCC BAA-613 / DSM 15670 / CCUG 46953 / JCM 12243 / WAL 16351</strain>
    </source>
</reference>
<dbReference type="AlphaFoldDB" id="A8S017"/>
<dbReference type="Gene3D" id="3.40.50.1390">
    <property type="entry name" value="Resolvase, N-terminal catalytic domain"/>
    <property type="match status" value="1"/>
</dbReference>
<evidence type="ECO:0000313" key="9">
    <source>
        <dbReference type="Proteomes" id="UP000005396"/>
    </source>
</evidence>
<keyword evidence="2" id="KW-0229">DNA integration</keyword>
<keyword evidence="4" id="KW-0233">DNA recombination</keyword>
<proteinExistence type="inferred from homology"/>
<reference evidence="8 9" key="1">
    <citation type="submission" date="2007-08" db="EMBL/GenBank/DDBJ databases">
        <authorList>
            <person name="Fulton L."/>
            <person name="Clifton S."/>
            <person name="Fulton B."/>
            <person name="Xu J."/>
            <person name="Minx P."/>
            <person name="Pepin K.H."/>
            <person name="Johnson M."/>
            <person name="Thiruvilangam P."/>
            <person name="Bhonagiri V."/>
            <person name="Nash W.E."/>
            <person name="Mardis E.R."/>
            <person name="Wilson R.K."/>
        </authorList>
    </citation>
    <scope>NUCLEOTIDE SEQUENCE [LARGE SCALE GENOMIC DNA]</scope>
    <source>
        <strain evidence="9">ATCC BAA-613 / DSM 15670 / CCUG 46953 / JCM 12243 / WAL 16351</strain>
    </source>
</reference>
<dbReference type="SUPFAM" id="SSF53041">
    <property type="entry name" value="Resolvase-like"/>
    <property type="match status" value="1"/>
</dbReference>
<dbReference type="PROSITE" id="PS51736">
    <property type="entry name" value="RECOMBINASES_3"/>
    <property type="match status" value="1"/>
</dbReference>
<dbReference type="InterPro" id="IPR036162">
    <property type="entry name" value="Resolvase-like_N_sf"/>
</dbReference>
<dbReference type="InterPro" id="IPR006119">
    <property type="entry name" value="Resolv_N"/>
</dbReference>
<feature type="domain" description="Resolvase/invertase-type recombinase catalytic" evidence="7">
    <location>
        <begin position="4"/>
        <end position="149"/>
    </location>
</feature>
<dbReference type="Proteomes" id="UP000005396">
    <property type="component" value="Unassembled WGS sequence"/>
</dbReference>
<dbReference type="RefSeq" id="WP_007037894.1">
    <property type="nucleotide sequence ID" value="NZ_DS480696.1"/>
</dbReference>
<evidence type="ECO:0000256" key="1">
    <source>
        <dbReference type="ARBA" id="ARBA00009913"/>
    </source>
</evidence>
<evidence type="ECO:0000259" key="7">
    <source>
        <dbReference type="PROSITE" id="PS51736"/>
    </source>
</evidence>